<dbReference type="SUPFAM" id="SSF53474">
    <property type="entry name" value="alpha/beta-Hydrolases"/>
    <property type="match status" value="1"/>
</dbReference>
<sequence length="339" mass="37033">MCWVAAVTLCAAGVLAEPLPALRADARQVSVSGLSSGGFMAVQFHVAYSASVMGAGVVAGGPFYCAQNSVDIALNNCMLPDPVRPLPRVEALVAFTEASARAGAVDATAHLQRSRVWLFSGRKDPTVLQPVVSALQRYYLNFIPPSQVMYVNTVDAGHAFPTVNFGSECAFTGTPFIDRCGIDGAGMLLEQIHGRLEAAGAPVDAHLHEFDQREFFDHADAYSHSMHHTGVVYIPASCRAGGCRVHVAFHGCLQNVDAVGDGFVRHAGYNKWAETNRLIVLYPQAIARYGPGFRFWRVSYVVNPKGCWDWWGYDSPNYYRKDGPQMQAVMKMVERLTTR</sequence>
<accession>A0A2G8TCS8</accession>
<comment type="caution">
    <text evidence="1">The sequence shown here is derived from an EMBL/GenBank/DDBJ whole genome shotgun (WGS) entry which is preliminary data.</text>
</comment>
<evidence type="ECO:0000313" key="2">
    <source>
        <dbReference type="Proteomes" id="UP000230390"/>
    </source>
</evidence>
<dbReference type="InterPro" id="IPR029058">
    <property type="entry name" value="AB_hydrolase_fold"/>
</dbReference>
<evidence type="ECO:0000313" key="1">
    <source>
        <dbReference type="EMBL" id="PIL43769.1"/>
    </source>
</evidence>
<name>A0A2G8TCS8_9BURK</name>
<dbReference type="AlphaFoldDB" id="A0A2G8TCS8"/>
<dbReference type="Gene3D" id="3.40.50.1820">
    <property type="entry name" value="alpha/beta hydrolase"/>
    <property type="match status" value="2"/>
</dbReference>
<dbReference type="EMBL" id="PDOC01000011">
    <property type="protein sequence ID" value="PIL43769.1"/>
    <property type="molecule type" value="Genomic_DNA"/>
</dbReference>
<proteinExistence type="predicted"/>
<organism evidence="1 2">
    <name type="scientific">Massilia eurypsychrophila</name>
    <dbReference type="NCBI Taxonomy" id="1485217"/>
    <lineage>
        <taxon>Bacteria</taxon>
        <taxon>Pseudomonadati</taxon>
        <taxon>Pseudomonadota</taxon>
        <taxon>Betaproteobacteria</taxon>
        <taxon>Burkholderiales</taxon>
        <taxon>Oxalobacteraceae</taxon>
        <taxon>Telluria group</taxon>
        <taxon>Massilia</taxon>
    </lineage>
</organism>
<dbReference type="Proteomes" id="UP000230390">
    <property type="component" value="Unassembled WGS sequence"/>
</dbReference>
<gene>
    <name evidence="1" type="ORF">CR105_17210</name>
</gene>
<dbReference type="PANTHER" id="PTHR42972">
    <property type="entry name" value="TOL-PAL SYSTEM PROTEIN TOLB"/>
    <property type="match status" value="1"/>
</dbReference>
<protein>
    <submittedName>
        <fullName evidence="1">Polyhydroxybutyrate depolymerase</fullName>
    </submittedName>
</protein>
<reference evidence="1 2" key="1">
    <citation type="submission" date="2017-10" db="EMBL/GenBank/DDBJ databases">
        <title>Massilia psychrophilum sp. nov., a novel purple-pigmented bacterium isolated from Tianshan glacier, Xinjiang Municipality, China.</title>
        <authorList>
            <person name="Wang H."/>
        </authorList>
    </citation>
    <scope>NUCLEOTIDE SEQUENCE [LARGE SCALE GENOMIC DNA]</scope>
    <source>
        <strain evidence="1 2">JCM 30074</strain>
    </source>
</reference>
<keyword evidence="2" id="KW-1185">Reference proteome</keyword>
<dbReference type="PANTHER" id="PTHR42972:SF8">
    <property type="entry name" value="POLYHYDROXYBUTYRATE DEPOLYMERASE"/>
    <property type="match status" value="1"/>
</dbReference>